<accession>A0A0F9TDK0</accession>
<sequence>MPHPSILVYANKACYDIFAFSQDGGTATGRLGHCHGLAGRRPPLIGLPRVGLYGVPNVHDRGQYLHFAAVTPSLVAARSQWCR</sequence>
<proteinExistence type="predicted"/>
<gene>
    <name evidence="1" type="ORF">LCGC14_0666700</name>
</gene>
<organism evidence="1">
    <name type="scientific">marine sediment metagenome</name>
    <dbReference type="NCBI Taxonomy" id="412755"/>
    <lineage>
        <taxon>unclassified sequences</taxon>
        <taxon>metagenomes</taxon>
        <taxon>ecological metagenomes</taxon>
    </lineage>
</organism>
<dbReference type="AlphaFoldDB" id="A0A0F9TDK0"/>
<reference evidence="1" key="1">
    <citation type="journal article" date="2015" name="Nature">
        <title>Complex archaea that bridge the gap between prokaryotes and eukaryotes.</title>
        <authorList>
            <person name="Spang A."/>
            <person name="Saw J.H."/>
            <person name="Jorgensen S.L."/>
            <person name="Zaremba-Niedzwiedzka K."/>
            <person name="Martijn J."/>
            <person name="Lind A.E."/>
            <person name="van Eijk R."/>
            <person name="Schleper C."/>
            <person name="Guy L."/>
            <person name="Ettema T.J."/>
        </authorList>
    </citation>
    <scope>NUCLEOTIDE SEQUENCE</scope>
</reference>
<evidence type="ECO:0000313" key="1">
    <source>
        <dbReference type="EMBL" id="KKN47061.1"/>
    </source>
</evidence>
<protein>
    <submittedName>
        <fullName evidence="1">Uncharacterized protein</fullName>
    </submittedName>
</protein>
<name>A0A0F9TDK0_9ZZZZ</name>
<dbReference type="EMBL" id="LAZR01001297">
    <property type="protein sequence ID" value="KKN47061.1"/>
    <property type="molecule type" value="Genomic_DNA"/>
</dbReference>
<comment type="caution">
    <text evidence="1">The sequence shown here is derived from an EMBL/GenBank/DDBJ whole genome shotgun (WGS) entry which is preliminary data.</text>
</comment>